<dbReference type="InterPro" id="IPR041698">
    <property type="entry name" value="Methyltransf_25"/>
</dbReference>
<evidence type="ECO:0000259" key="1">
    <source>
        <dbReference type="Pfam" id="PF13649"/>
    </source>
</evidence>
<keyword evidence="3" id="KW-1185">Reference proteome</keyword>
<dbReference type="EMBL" id="SJDU01000058">
    <property type="protein sequence ID" value="TKZ35756.1"/>
    <property type="molecule type" value="Genomic_DNA"/>
</dbReference>
<dbReference type="Proteomes" id="UP000310168">
    <property type="component" value="Unassembled WGS sequence"/>
</dbReference>
<accession>A0ABY2TU86</accession>
<dbReference type="Pfam" id="PF13649">
    <property type="entry name" value="Methyltransf_25"/>
    <property type="match status" value="1"/>
</dbReference>
<dbReference type="GO" id="GO:0032259">
    <property type="term" value="P:methylation"/>
    <property type="evidence" value="ECO:0007669"/>
    <property type="project" value="UniProtKB-KW"/>
</dbReference>
<keyword evidence="2" id="KW-0489">Methyltransferase</keyword>
<evidence type="ECO:0000313" key="2">
    <source>
        <dbReference type="EMBL" id="TKZ35756.1"/>
    </source>
</evidence>
<name>A0ABY2TU86_9SPIR</name>
<dbReference type="CDD" id="cd02440">
    <property type="entry name" value="AdoMet_MTases"/>
    <property type="match status" value="1"/>
</dbReference>
<proteinExistence type="predicted"/>
<organism evidence="2 3">
    <name type="scientific">Brachyspira catarrhinii</name>
    <dbReference type="NCBI Taxonomy" id="2528966"/>
    <lineage>
        <taxon>Bacteria</taxon>
        <taxon>Pseudomonadati</taxon>
        <taxon>Spirochaetota</taxon>
        <taxon>Spirochaetia</taxon>
        <taxon>Brachyspirales</taxon>
        <taxon>Brachyspiraceae</taxon>
        <taxon>Brachyspira</taxon>
    </lineage>
</organism>
<feature type="domain" description="Methyltransferase" evidence="1">
    <location>
        <begin position="54"/>
        <end position="139"/>
    </location>
</feature>
<gene>
    <name evidence="2" type="ORF">EZH24_03640</name>
</gene>
<comment type="caution">
    <text evidence="2">The sequence shown here is derived from an EMBL/GenBank/DDBJ whole genome shotgun (WGS) entry which is preliminary data.</text>
</comment>
<evidence type="ECO:0000313" key="3">
    <source>
        <dbReference type="Proteomes" id="UP000310168"/>
    </source>
</evidence>
<sequence>MKNKKSAIIEHYINRVKDFNIPEYQVLDWESKEAQELRFKTLLEHFNMESSVLLDVGCGLGSLAEYIDNQNINLYYIGIDIMPEMIERAKAKTFKNINPQFMTLDFFGNSNAEKEFDYIYSSGIFNLNLGNNDKFLKDAIKLFLIASRKGVCFNLLDISCKEKYGDEYYYYKKEDILKTTKEILESLNIKYNLKISDEYLMGDFSVFVDILS</sequence>
<dbReference type="InterPro" id="IPR029063">
    <property type="entry name" value="SAM-dependent_MTases_sf"/>
</dbReference>
<dbReference type="GO" id="GO:0008168">
    <property type="term" value="F:methyltransferase activity"/>
    <property type="evidence" value="ECO:0007669"/>
    <property type="project" value="UniProtKB-KW"/>
</dbReference>
<dbReference type="RefSeq" id="WP_137997770.1">
    <property type="nucleotide sequence ID" value="NZ_SJDU01000058.1"/>
</dbReference>
<dbReference type="SUPFAM" id="SSF53335">
    <property type="entry name" value="S-adenosyl-L-methionine-dependent methyltransferases"/>
    <property type="match status" value="1"/>
</dbReference>
<protein>
    <submittedName>
        <fullName evidence="2">Class I SAM-dependent methyltransferase</fullName>
    </submittedName>
</protein>
<keyword evidence="2" id="KW-0808">Transferase</keyword>
<dbReference type="Gene3D" id="3.40.50.150">
    <property type="entry name" value="Vaccinia Virus protein VP39"/>
    <property type="match status" value="1"/>
</dbReference>
<reference evidence="2 3" key="1">
    <citation type="journal article" date="2019" name="Anaerobe">
        <title>Brachyspira catarrhinii sp. nov., an anaerobic intestinal spirochaete isolated from vervet monkeys may have been misidentified as Brachyspira aalborgi in previous studies.</title>
        <authorList>
            <person name="Phillips N.D."/>
            <person name="La T."/>
            <person name="Hampson D.J."/>
        </authorList>
    </citation>
    <scope>NUCLEOTIDE SEQUENCE [LARGE SCALE GENOMIC DNA]</scope>
    <source>
        <strain evidence="2 3">Z12</strain>
    </source>
</reference>